<dbReference type="CDD" id="cd03801">
    <property type="entry name" value="GT4_PimA-like"/>
    <property type="match status" value="1"/>
</dbReference>
<feature type="domain" description="Glycosyl transferase family 1" evidence="1">
    <location>
        <begin position="184"/>
        <end position="339"/>
    </location>
</feature>
<dbReference type="SUPFAM" id="SSF53756">
    <property type="entry name" value="UDP-Glycosyltransferase/glycogen phosphorylase"/>
    <property type="match status" value="1"/>
</dbReference>
<dbReference type="OrthoDB" id="9767517at2"/>
<dbReference type="PANTHER" id="PTHR12526:SF630">
    <property type="entry name" value="GLYCOSYLTRANSFERASE"/>
    <property type="match status" value="1"/>
</dbReference>
<organism evidence="3 4">
    <name type="scientific">Geobacter argillaceus</name>
    <dbReference type="NCBI Taxonomy" id="345631"/>
    <lineage>
        <taxon>Bacteria</taxon>
        <taxon>Pseudomonadati</taxon>
        <taxon>Thermodesulfobacteriota</taxon>
        <taxon>Desulfuromonadia</taxon>
        <taxon>Geobacterales</taxon>
        <taxon>Geobacteraceae</taxon>
        <taxon>Geobacter</taxon>
    </lineage>
</organism>
<dbReference type="Pfam" id="PF00534">
    <property type="entry name" value="Glycos_transf_1"/>
    <property type="match status" value="1"/>
</dbReference>
<dbReference type="PANTHER" id="PTHR12526">
    <property type="entry name" value="GLYCOSYLTRANSFERASE"/>
    <property type="match status" value="1"/>
</dbReference>
<dbReference type="Gene3D" id="3.40.50.2000">
    <property type="entry name" value="Glycogen Phosphorylase B"/>
    <property type="match status" value="2"/>
</dbReference>
<dbReference type="EMBL" id="VLLN01000005">
    <property type="protein sequence ID" value="TWJ26355.1"/>
    <property type="molecule type" value="Genomic_DNA"/>
</dbReference>
<name>A0A562W8A8_9BACT</name>
<keyword evidence="4" id="KW-1185">Reference proteome</keyword>
<evidence type="ECO:0000259" key="2">
    <source>
        <dbReference type="Pfam" id="PF13439"/>
    </source>
</evidence>
<comment type="caution">
    <text evidence="3">The sequence shown here is derived from an EMBL/GenBank/DDBJ whole genome shotgun (WGS) entry which is preliminary data.</text>
</comment>
<evidence type="ECO:0000313" key="3">
    <source>
        <dbReference type="EMBL" id="TWJ26355.1"/>
    </source>
</evidence>
<accession>A0A562W8A8</accession>
<dbReference type="Pfam" id="PF13439">
    <property type="entry name" value="Glyco_transf_4"/>
    <property type="match status" value="1"/>
</dbReference>
<evidence type="ECO:0000259" key="1">
    <source>
        <dbReference type="Pfam" id="PF00534"/>
    </source>
</evidence>
<dbReference type="InterPro" id="IPR028098">
    <property type="entry name" value="Glyco_trans_4-like_N"/>
</dbReference>
<dbReference type="RefSeq" id="WP_145019315.1">
    <property type="nucleotide sequence ID" value="NZ_VLLN01000005.1"/>
</dbReference>
<keyword evidence="3" id="KW-0808">Transferase</keyword>
<sequence length="370" mass="41466">MKKGILYLSSHSPGIGGGETYLFELADSFNKEFRVHFVEVGENDALAQRINELGYPLKRIKYSLSTARNTALQVKTICEEWDIDLIHLNNRRDALLAYYLPYVPKVITIHTNFFAAALGLSQNVRSLIMLVLLRFAKDSIQKYITVTRYGADRLGKYLNVSDKHIHPIYNGLNLKQVTDSTPLHSSEKTVICSIANLSRNKGLEFLIRALALLHELPWECRIVGEGADRARLKALVCEYGLQGRISFTGTLPRDQVFELLSQSRMMVLPSLYEGFPYSLLEAMSLGVPIITTRVLGLPEIIPEGKNGILVNPGDVTGLANAIRTLLTDNQLAFLMGNEGQRLVDMQFSLNQMLRQTHEVYNELLNEVGAA</sequence>
<dbReference type="AlphaFoldDB" id="A0A562W8A8"/>
<dbReference type="Proteomes" id="UP000319449">
    <property type="component" value="Unassembled WGS sequence"/>
</dbReference>
<reference evidence="3 4" key="1">
    <citation type="submission" date="2019-07" db="EMBL/GenBank/DDBJ databases">
        <title>Genomic Encyclopedia of Archaeal and Bacterial Type Strains, Phase II (KMG-II): from individual species to whole genera.</title>
        <authorList>
            <person name="Goeker M."/>
        </authorList>
    </citation>
    <scope>NUCLEOTIDE SEQUENCE [LARGE SCALE GENOMIC DNA]</scope>
    <source>
        <strain evidence="3 4">ATCC BAA-1139</strain>
    </source>
</reference>
<protein>
    <submittedName>
        <fullName evidence="3">Glycosyltransferase involved in cell wall biosynthesis</fullName>
    </submittedName>
</protein>
<dbReference type="InterPro" id="IPR001296">
    <property type="entry name" value="Glyco_trans_1"/>
</dbReference>
<dbReference type="GO" id="GO:0016757">
    <property type="term" value="F:glycosyltransferase activity"/>
    <property type="evidence" value="ECO:0007669"/>
    <property type="project" value="InterPro"/>
</dbReference>
<proteinExistence type="predicted"/>
<evidence type="ECO:0000313" key="4">
    <source>
        <dbReference type="Proteomes" id="UP000319449"/>
    </source>
</evidence>
<feature type="domain" description="Glycosyltransferase subfamily 4-like N-terminal" evidence="2">
    <location>
        <begin position="15"/>
        <end position="175"/>
    </location>
</feature>
<gene>
    <name evidence="3" type="ORF">JN12_01061</name>
</gene>